<dbReference type="Gramene" id="TraesPARA_EIv1.0_1407050.1">
    <property type="protein sequence ID" value="TraesPARA_EIv1.0_1407050.1.CDS1"/>
    <property type="gene ID" value="TraesPARA_EIv1.0_1407050"/>
</dbReference>
<dbReference type="Gramene" id="TraesROB_scaffold_104079_01G000400.1">
    <property type="protein sequence ID" value="TraesROB_scaffold_104079_01G000400.1"/>
    <property type="gene ID" value="TraesROB_scaffold_104079_01G000400"/>
</dbReference>
<dbReference type="Gramene" id="TraesJAG4B03G02408740.1">
    <property type="protein sequence ID" value="TraesJAG4B03G02408740.1.CDS1"/>
    <property type="gene ID" value="TraesJAG4B03G02408740"/>
</dbReference>
<dbReference type="Gramene" id="TraesJUL4B03G02430280.1">
    <property type="protein sequence ID" value="TraesJUL4B03G02430280.1.CDS1"/>
    <property type="gene ID" value="TraesJUL4B03G02430280"/>
</dbReference>
<gene>
    <name evidence="1" type="primary">LOC123089838</name>
</gene>
<reference evidence="1" key="2">
    <citation type="submission" date="2018-10" db="UniProtKB">
        <authorList>
            <consortium name="EnsemblPlants"/>
        </authorList>
    </citation>
    <scope>IDENTIFICATION</scope>
</reference>
<dbReference type="Gramene" id="TraesSTA4B03G02406080.1">
    <property type="protein sequence ID" value="TraesSTA4B03G02406080.1.CDS1"/>
    <property type="gene ID" value="TraesSTA4B03G02406080"/>
</dbReference>
<dbReference type="Gramene" id="TraesCLE_scaffold_240807_01G000100.1">
    <property type="protein sequence ID" value="TraesCLE_scaffold_240807_01G000100.1"/>
    <property type="gene ID" value="TraesCLE_scaffold_240807_01G000100"/>
</dbReference>
<dbReference type="Gramene" id="TraesSTA4B03G02406080.2">
    <property type="protein sequence ID" value="TraesSTA4B03G02406080.2.CDS1"/>
    <property type="gene ID" value="TraesSTA4B03G02406080"/>
</dbReference>
<dbReference type="Gramene" id="TraesSYM4B03G02438440.1">
    <property type="protein sequence ID" value="TraesSYM4B03G02438440.1.CDS1"/>
    <property type="gene ID" value="TraesSYM4B03G02438440"/>
</dbReference>
<dbReference type="Gramene" id="TraesJAG4B03G02408740.2">
    <property type="protein sequence ID" value="TraesJAG4B03G02408740.2.CDS1"/>
    <property type="gene ID" value="TraesJAG4B03G02408740"/>
</dbReference>
<name>A0A3B6IX37_WHEAT</name>
<accession>A0A3B6IX37</accession>
<dbReference type="Gramene" id="TraesWEE_scaffold_019469_01G000500.1">
    <property type="protein sequence ID" value="TraesWEE_scaffold_019469_01G000500.1"/>
    <property type="gene ID" value="TraesWEE_scaffold_019469_01G000500"/>
</dbReference>
<sequence>MLYKIHSHAEIQALQACTDELGHSNEDMLVNLVSLESVRIACESYALLWPLIKELSWACPKLENLSVVAALSLEIQKLEHDVLPQLMVQEAKLERGALQAVLVMQNSAVKLLHLAKCYKEALGRLQDLVSRRAEDVSIMLDDIVVHVLEGNCNIFWLQARLLVLFRMVTIMLETPVCFCDPVEYSDE</sequence>
<evidence type="ECO:0000313" key="2">
    <source>
        <dbReference type="Proteomes" id="UP000019116"/>
    </source>
</evidence>
<dbReference type="Gramene" id="TraesMAC4B03G02409530.2">
    <property type="protein sequence ID" value="TraesMAC4B03G02409530.2.CDS1"/>
    <property type="gene ID" value="TraesMAC4B03G02409530"/>
</dbReference>
<dbReference type="Gramene" id="TraesCS4B02G394300.1">
    <property type="protein sequence ID" value="TraesCS4B02G394300.1.cds1"/>
    <property type="gene ID" value="TraesCS4B02G394300"/>
</dbReference>
<dbReference type="Gramene" id="TraesCS4B03G1003400.1">
    <property type="protein sequence ID" value="TraesCS4B03G1003400.1.CDS1"/>
    <property type="gene ID" value="TraesCS4B03G1003400"/>
</dbReference>
<dbReference type="Gramene" id="TraesLDM4B03G02412960.1">
    <property type="protein sequence ID" value="TraesLDM4B03G02412960.1.CDS1"/>
    <property type="gene ID" value="TraesLDM4B03G02412960"/>
</dbReference>
<dbReference type="Gramene" id="TraesPARA_EIv1.0_1407050.2">
    <property type="protein sequence ID" value="TraesPARA_EIv1.0_1407050.2.CDS1"/>
    <property type="gene ID" value="TraesPARA_EIv1.0_1407050"/>
</dbReference>
<dbReference type="OrthoDB" id="593022at2759"/>
<dbReference type="RefSeq" id="XP_044367341.1">
    <property type="nucleotide sequence ID" value="XM_044511406.1"/>
</dbReference>
<reference evidence="1" key="1">
    <citation type="submission" date="2018-08" db="EMBL/GenBank/DDBJ databases">
        <authorList>
            <person name="Rossello M."/>
        </authorList>
    </citation>
    <scope>NUCLEOTIDE SEQUENCE [LARGE SCALE GENOMIC DNA]</scope>
    <source>
        <strain evidence="1">cv. Chinese Spring</strain>
    </source>
</reference>
<dbReference type="AlphaFoldDB" id="A0A3B6IX37"/>
<dbReference type="Gramene" id="TraesMAC4B03G02409530.1">
    <property type="protein sequence ID" value="TraesMAC4B03G02409530.1.CDS1"/>
    <property type="gene ID" value="TraesMAC4B03G02409530"/>
</dbReference>
<dbReference type="GeneID" id="123089838"/>
<evidence type="ECO:0000313" key="1">
    <source>
        <dbReference type="EnsemblPlants" id="TraesCS4B02G394300.1.cds1"/>
    </source>
</evidence>
<protein>
    <submittedName>
        <fullName evidence="1">Uncharacterized protein</fullName>
    </submittedName>
</protein>
<keyword evidence="2" id="KW-1185">Reference proteome</keyword>
<dbReference type="Gramene" id="TraesCAD_scaffold_119598_01G000100.1">
    <property type="protein sequence ID" value="TraesCAD_scaffold_119598_01G000100.1"/>
    <property type="gene ID" value="TraesCAD_scaffold_119598_01G000100"/>
</dbReference>
<organism evidence="1">
    <name type="scientific">Triticum aestivum</name>
    <name type="common">Wheat</name>
    <dbReference type="NCBI Taxonomy" id="4565"/>
    <lineage>
        <taxon>Eukaryota</taxon>
        <taxon>Viridiplantae</taxon>
        <taxon>Streptophyta</taxon>
        <taxon>Embryophyta</taxon>
        <taxon>Tracheophyta</taxon>
        <taxon>Spermatophyta</taxon>
        <taxon>Magnoliopsida</taxon>
        <taxon>Liliopsida</taxon>
        <taxon>Poales</taxon>
        <taxon>Poaceae</taxon>
        <taxon>BOP clade</taxon>
        <taxon>Pooideae</taxon>
        <taxon>Triticodae</taxon>
        <taxon>Triticeae</taxon>
        <taxon>Triticinae</taxon>
        <taxon>Triticum</taxon>
    </lineage>
</organism>
<dbReference type="Proteomes" id="UP000019116">
    <property type="component" value="Chromosome 4B"/>
</dbReference>
<proteinExistence type="predicted"/>
<dbReference type="EnsemblPlants" id="TraesCS4B02G394300.1">
    <property type="protein sequence ID" value="TraesCS4B02G394300.1.cds1"/>
    <property type="gene ID" value="TraesCS4B02G394300"/>
</dbReference>
<dbReference type="Gramene" id="TraesARI4B03G02448500.1">
    <property type="protein sequence ID" value="TraesARI4B03G02448500.1.CDS1"/>
    <property type="gene ID" value="TraesARI4B03G02448500"/>
</dbReference>
<dbReference type="Gramene" id="TraesLAC4B03G02364530.1">
    <property type="protein sequence ID" value="TraesLAC4B03G02364530.1.CDS1"/>
    <property type="gene ID" value="TraesLAC4B03G02364530"/>
</dbReference>